<proteinExistence type="predicted"/>
<gene>
    <name evidence="3" type="ORF">CLEI1391_LOCUS17746</name>
</gene>
<evidence type="ECO:0000256" key="2">
    <source>
        <dbReference type="SAM" id="MobiDB-lite"/>
    </source>
</evidence>
<dbReference type="AlphaFoldDB" id="A0A7S0S3T9"/>
<dbReference type="EMBL" id="HBFB01031644">
    <property type="protein sequence ID" value="CAD8693563.1"/>
    <property type="molecule type" value="Transcribed_RNA"/>
</dbReference>
<accession>A0A7S0S3T9</accession>
<sequence length="275" mass="31081">MEEPDNAAQVSIDVDEEQIHAIEESWRERQNRLEEEALLRAIADAKAGLDPWQAEPSTNDRPEDDALDLYPHHTPPRSVASPLTALGVDLGAVDDTEREVETELQKFQAKMKKSVQNDIRKMLMSTKAYVKYHSPPPTISTHHLKELAAPKPNLAHPDTVLARALQDPTEYARVKATQLAVKRAQAERAEAERQKQQEHQAQQIQAYRQYKEQKKAQEAVSNQAAAAQQQSYGKEVSRYLKGRALQDIEAHKARVEAQRAKAQALQEQMARSGFR</sequence>
<evidence type="ECO:0000313" key="3">
    <source>
        <dbReference type="EMBL" id="CAD8693563.1"/>
    </source>
</evidence>
<feature type="coiled-coil region" evidence="1">
    <location>
        <begin position="174"/>
        <end position="268"/>
    </location>
</feature>
<evidence type="ECO:0000256" key="1">
    <source>
        <dbReference type="SAM" id="Coils"/>
    </source>
</evidence>
<protein>
    <submittedName>
        <fullName evidence="3">Uncharacterized protein</fullName>
    </submittedName>
</protein>
<organism evidence="3">
    <name type="scientific">Chlamydomonas leiostraca</name>
    <dbReference type="NCBI Taxonomy" id="1034604"/>
    <lineage>
        <taxon>Eukaryota</taxon>
        <taxon>Viridiplantae</taxon>
        <taxon>Chlorophyta</taxon>
        <taxon>core chlorophytes</taxon>
        <taxon>Chlorophyceae</taxon>
        <taxon>CS clade</taxon>
        <taxon>Chlamydomonadales</taxon>
        <taxon>Chlamydomonadaceae</taxon>
        <taxon>Chlamydomonas</taxon>
    </lineage>
</organism>
<keyword evidence="1" id="KW-0175">Coiled coil</keyword>
<feature type="region of interest" description="Disordered" evidence="2">
    <location>
        <begin position="47"/>
        <end position="81"/>
    </location>
</feature>
<name>A0A7S0S3T9_9CHLO</name>
<reference evidence="3" key="1">
    <citation type="submission" date="2021-01" db="EMBL/GenBank/DDBJ databases">
        <authorList>
            <person name="Corre E."/>
            <person name="Pelletier E."/>
            <person name="Niang G."/>
            <person name="Scheremetjew M."/>
            <person name="Finn R."/>
            <person name="Kale V."/>
            <person name="Holt S."/>
            <person name="Cochrane G."/>
            <person name="Meng A."/>
            <person name="Brown T."/>
            <person name="Cohen L."/>
        </authorList>
    </citation>
    <scope>NUCLEOTIDE SEQUENCE</scope>
    <source>
        <strain evidence="3">SAG 11-49</strain>
    </source>
</reference>